<dbReference type="AlphaFoldDB" id="A0A166FF03"/>
<proteinExistence type="inferred from homology"/>
<dbReference type="OMA" id="FTGKWIK"/>
<dbReference type="InterPro" id="IPR026057">
    <property type="entry name" value="TBL_C"/>
</dbReference>
<reference evidence="9" key="1">
    <citation type="journal article" date="2016" name="Nat. Genet.">
        <title>A high-quality carrot genome assembly provides new insights into carotenoid accumulation and asterid genome evolution.</title>
        <authorList>
            <person name="Iorizzo M."/>
            <person name="Ellison S."/>
            <person name="Senalik D."/>
            <person name="Zeng P."/>
            <person name="Satapoomin P."/>
            <person name="Huang J."/>
            <person name="Bowman M."/>
            <person name="Iovene M."/>
            <person name="Sanseverino W."/>
            <person name="Cavagnaro P."/>
            <person name="Yildiz M."/>
            <person name="Macko-Podgorni A."/>
            <person name="Moranska E."/>
            <person name="Grzebelus E."/>
            <person name="Grzebelus D."/>
            <person name="Ashrafi H."/>
            <person name="Zheng Z."/>
            <person name="Cheng S."/>
            <person name="Spooner D."/>
            <person name="Van Deynze A."/>
            <person name="Simon P."/>
        </authorList>
    </citation>
    <scope>NUCLEOTIDE SEQUENCE [LARGE SCALE GENOMIC DNA]</scope>
    <source>
        <tissue evidence="9">Leaf</tissue>
    </source>
</reference>
<dbReference type="GO" id="GO:0005794">
    <property type="term" value="C:Golgi apparatus"/>
    <property type="evidence" value="ECO:0007669"/>
    <property type="project" value="TreeGrafter"/>
</dbReference>
<dbReference type="Pfam" id="PF13839">
    <property type="entry name" value="PC-Esterase"/>
    <property type="match status" value="1"/>
</dbReference>
<evidence type="ECO:0000256" key="3">
    <source>
        <dbReference type="ARBA" id="ARBA00022692"/>
    </source>
</evidence>
<evidence type="ECO:0000256" key="2">
    <source>
        <dbReference type="ARBA" id="ARBA00007727"/>
    </source>
</evidence>
<comment type="similarity">
    <text evidence="2">Belongs to the PC-esterase family. TBL subfamily.</text>
</comment>
<dbReference type="InterPro" id="IPR029962">
    <property type="entry name" value="TBL"/>
</dbReference>
<accession>A0A166FF03</accession>
<dbReference type="GO" id="GO:0016020">
    <property type="term" value="C:membrane"/>
    <property type="evidence" value="ECO:0007669"/>
    <property type="project" value="UniProtKB-SubCell"/>
</dbReference>
<evidence type="ECO:0000259" key="8">
    <source>
        <dbReference type="Pfam" id="PF14416"/>
    </source>
</evidence>
<sequence length="423" mass="49503">MKLNLKTWSNFLRKNNHFVVKLAVAFLFVGVAFRLISPRSTQYLDVPETPFVERSETQGSVNVPEIIEQFYHEGSCNLMVGNWIRNPEGPRYTNESCQFIESHQNCMKNGRPDTEYLYWRWKPKDCELPQFDAKKFLEMMRNKAWALIGDSISRNHVQSLLCILSKVEQPLHVYHDPDYKNRRWLFSSYNFSLSLMWSPFLAEAKIFEDYNGVSTSEIELQLDKLDSHWTSVYDNLDYIVFSSGKWFVKSAIYYENDTIQGCHYCPQRNLTELGIRYAYRKVISNVFDYVIKSNHKGMIFYRNPTPDHFENGEWFSGGNCQRTKPAEEGEFQYNVLNKLLREVELDEFAKAEIRASKAGVKLKLLDVTPLSLLRPDGHPGPYRHFHPFAKDNKEKIVNDCLHWCLPGPIDAWNDVLMEMIVKG</sequence>
<dbReference type="PANTHER" id="PTHR32285:SF219">
    <property type="entry name" value="PROTEIN TRICHOME BIREFRINGENCE-LIKE 24"/>
    <property type="match status" value="1"/>
</dbReference>
<dbReference type="GO" id="GO:0016413">
    <property type="term" value="F:O-acetyltransferase activity"/>
    <property type="evidence" value="ECO:0007669"/>
    <property type="project" value="InterPro"/>
</dbReference>
<comment type="caution">
    <text evidence="9">The sequence shown here is derived from an EMBL/GenBank/DDBJ whole genome shotgun (WGS) entry which is preliminary data.</text>
</comment>
<evidence type="ECO:0000313" key="9">
    <source>
        <dbReference type="EMBL" id="KZN07704.1"/>
    </source>
</evidence>
<dbReference type="OrthoDB" id="630188at2759"/>
<gene>
    <name evidence="9" type="ORF">DCAR_008541</name>
</gene>
<keyword evidence="4" id="KW-0735">Signal-anchor</keyword>
<evidence type="ECO:0000256" key="1">
    <source>
        <dbReference type="ARBA" id="ARBA00004167"/>
    </source>
</evidence>
<dbReference type="KEGG" id="dcr:108210088"/>
<dbReference type="EMBL" id="LNRQ01000002">
    <property type="protein sequence ID" value="KZN07704.1"/>
    <property type="molecule type" value="Genomic_DNA"/>
</dbReference>
<feature type="domain" description="Trichome birefringence-like N-terminal" evidence="8">
    <location>
        <begin position="75"/>
        <end position="127"/>
    </location>
</feature>
<dbReference type="Pfam" id="PF14416">
    <property type="entry name" value="PMR5N"/>
    <property type="match status" value="1"/>
</dbReference>
<evidence type="ECO:0000256" key="6">
    <source>
        <dbReference type="ARBA" id="ARBA00023136"/>
    </source>
</evidence>
<keyword evidence="5" id="KW-1133">Transmembrane helix</keyword>
<feature type="domain" description="Trichome birefringence-like C-terminal" evidence="7">
    <location>
        <begin position="128"/>
        <end position="419"/>
    </location>
</feature>
<evidence type="ECO:0000256" key="5">
    <source>
        <dbReference type="ARBA" id="ARBA00022989"/>
    </source>
</evidence>
<keyword evidence="3" id="KW-0812">Transmembrane</keyword>
<dbReference type="STRING" id="79200.A0A166FF03"/>
<evidence type="ECO:0000259" key="7">
    <source>
        <dbReference type="Pfam" id="PF13839"/>
    </source>
</evidence>
<comment type="subcellular location">
    <subcellularLocation>
        <location evidence="1">Membrane</location>
        <topology evidence="1">Single-pass membrane protein</topology>
    </subcellularLocation>
</comment>
<dbReference type="PANTHER" id="PTHR32285">
    <property type="entry name" value="PROTEIN TRICHOME BIREFRINGENCE-LIKE 9-RELATED"/>
    <property type="match status" value="1"/>
</dbReference>
<protein>
    <submittedName>
        <fullName evidence="9">Uncharacterized protein</fullName>
    </submittedName>
</protein>
<organism evidence="9">
    <name type="scientific">Daucus carota subsp. sativus</name>
    <name type="common">Carrot</name>
    <dbReference type="NCBI Taxonomy" id="79200"/>
    <lineage>
        <taxon>Eukaryota</taxon>
        <taxon>Viridiplantae</taxon>
        <taxon>Streptophyta</taxon>
        <taxon>Embryophyta</taxon>
        <taxon>Tracheophyta</taxon>
        <taxon>Spermatophyta</taxon>
        <taxon>Magnoliopsida</taxon>
        <taxon>eudicotyledons</taxon>
        <taxon>Gunneridae</taxon>
        <taxon>Pentapetalae</taxon>
        <taxon>asterids</taxon>
        <taxon>campanulids</taxon>
        <taxon>Apiales</taxon>
        <taxon>Apiaceae</taxon>
        <taxon>Apioideae</taxon>
        <taxon>Scandiceae</taxon>
        <taxon>Daucinae</taxon>
        <taxon>Daucus</taxon>
        <taxon>Daucus sect. Daucus</taxon>
    </lineage>
</organism>
<evidence type="ECO:0000256" key="4">
    <source>
        <dbReference type="ARBA" id="ARBA00022968"/>
    </source>
</evidence>
<dbReference type="InterPro" id="IPR025846">
    <property type="entry name" value="TBL_N"/>
</dbReference>
<keyword evidence="6" id="KW-0472">Membrane</keyword>
<dbReference type="Gramene" id="KZN07704">
    <property type="protein sequence ID" value="KZN07704"/>
    <property type="gene ID" value="DCAR_008541"/>
</dbReference>
<name>A0A166FF03_DAUCS</name>